<dbReference type="PANTHER" id="PTHR46093">
    <property type="entry name" value="ACYL-COA-BINDING DOMAIN-CONTAINING PROTEIN 5"/>
    <property type="match status" value="1"/>
</dbReference>
<feature type="coiled-coil region" evidence="4">
    <location>
        <begin position="574"/>
        <end position="613"/>
    </location>
</feature>
<evidence type="ECO:0000256" key="3">
    <source>
        <dbReference type="PROSITE-ProRule" id="PRU00175"/>
    </source>
</evidence>
<keyword evidence="4" id="KW-0175">Coiled coil</keyword>
<dbReference type="OMA" id="QNDTIRW"/>
<organism evidence="7 8">
    <name type="scientific">Dictyostelium purpureum</name>
    <name type="common">Slime mold</name>
    <dbReference type="NCBI Taxonomy" id="5786"/>
    <lineage>
        <taxon>Eukaryota</taxon>
        <taxon>Amoebozoa</taxon>
        <taxon>Evosea</taxon>
        <taxon>Eumycetozoa</taxon>
        <taxon>Dictyostelia</taxon>
        <taxon>Dictyosteliales</taxon>
        <taxon>Dictyosteliaceae</taxon>
        <taxon>Dictyostelium</taxon>
    </lineage>
</organism>
<feature type="domain" description="RING-type" evidence="6">
    <location>
        <begin position="690"/>
        <end position="725"/>
    </location>
</feature>
<dbReference type="EMBL" id="GL871283">
    <property type="protein sequence ID" value="EGC31025.1"/>
    <property type="molecule type" value="Genomic_DNA"/>
</dbReference>
<dbReference type="Gene3D" id="3.30.40.10">
    <property type="entry name" value="Zinc/RING finger domain, C3HC4 (zinc finger)"/>
    <property type="match status" value="1"/>
</dbReference>
<evidence type="ECO:0000313" key="7">
    <source>
        <dbReference type="EMBL" id="EGC31025.1"/>
    </source>
</evidence>
<dbReference type="SUPFAM" id="SSF57850">
    <property type="entry name" value="RING/U-box"/>
    <property type="match status" value="1"/>
</dbReference>
<dbReference type="GeneID" id="10508258"/>
<dbReference type="InParanoid" id="F0ZYG9"/>
<dbReference type="OrthoDB" id="10251809at2759"/>
<keyword evidence="3" id="KW-0479">Metal-binding</keyword>
<dbReference type="SUPFAM" id="SSF117281">
    <property type="entry name" value="Kelch motif"/>
    <property type="match status" value="1"/>
</dbReference>
<dbReference type="eggNOG" id="KOG0379">
    <property type="taxonomic scope" value="Eukaryota"/>
</dbReference>
<gene>
    <name evidence="7" type="ORF">DICPUDRAFT_99360</name>
</gene>
<keyword evidence="1" id="KW-0880">Kelch repeat</keyword>
<dbReference type="RefSeq" id="XP_003292463.1">
    <property type="nucleotide sequence ID" value="XM_003292415.1"/>
</dbReference>
<dbReference type="STRING" id="5786.F0ZYG9"/>
<feature type="compositionally biased region" description="Low complexity" evidence="5">
    <location>
        <begin position="347"/>
        <end position="368"/>
    </location>
</feature>
<dbReference type="InterPro" id="IPR013083">
    <property type="entry name" value="Znf_RING/FYVE/PHD"/>
</dbReference>
<accession>F0ZYG9</accession>
<dbReference type="PANTHER" id="PTHR46093:SF3">
    <property type="entry name" value="ACYL-COA-BINDING DOMAIN-CONTAINING PROTEIN 4"/>
    <property type="match status" value="1"/>
</dbReference>
<dbReference type="AlphaFoldDB" id="F0ZYG9"/>
<keyword evidence="3" id="KW-0863">Zinc-finger</keyword>
<evidence type="ECO:0000256" key="2">
    <source>
        <dbReference type="ARBA" id="ARBA00022737"/>
    </source>
</evidence>
<feature type="region of interest" description="Disordered" evidence="5">
    <location>
        <begin position="347"/>
        <end position="369"/>
    </location>
</feature>
<dbReference type="Proteomes" id="UP000001064">
    <property type="component" value="Unassembled WGS sequence"/>
</dbReference>
<proteinExistence type="predicted"/>
<sequence>MDDKSRFSLKATRLTFSSGAKVGGGVYSIEARWGHASVSIGKKIYLFGGQGQSLYSNTVVYDSTTSIWSEVNTLDKGPSGRYGHSATLVEDQNDPTNLKIIVFGGKTSKKYVNDLFSLDLKTMSWSTFHFSKNVPDTRAGHTCTFVPGKNGQDSRIILFGGNHQSKYLNSLFILEIPRLQTGTIKWIKPPTKGTSPSHRSAHTADFIKDKNIILYFGGFDGKRSFNDLHALNVNDLSWSKVITKGIPPSPRNGHSSVLVNGRYLVIHGGCFETAILNDVHILDVSTFTWFPTTVVDLVLFNRFQHSSNLLDSGEMITFGGCSSGLLYSDMFNLDLRPLLPQQIVSAPPTANTTTTTSTTTNANTPNPTQKEITYSVPNYTLELSSQNTTPIPLSPMNTSTIPNTTTTTTTTTATNHNNNINSDCCKCTNHPTNLSTDHLSTQLNNALSLLNLEQNQKSNLSNELMKTKLDRAEAIRSALEEQSKIENLEKELSKIDAAYKKELSQKTKFQDSLNKITSALKEKENILQSYNEILTQIKCNIKDTAFLEKKDTVIQILAQFSNLSNINDLQSLKLTKENIVNKTLEIRVEDLEKETLELKKQLEQQRVRNLELNKAKEILFNQVKRDTVSLEHMLGNSLVDLSLQDLDKLEEFYHNSLKKIGIAKQEVLQRQLDKLQKEKDENSNNNTKNCIVCVDLSINTVLLPCKHSCICNVCAKKLSLCPLCRSEIKDIIEYY</sequence>
<dbReference type="Pfam" id="PF13920">
    <property type="entry name" value="zf-C3HC4_3"/>
    <property type="match status" value="1"/>
</dbReference>
<evidence type="ECO:0000256" key="1">
    <source>
        <dbReference type="ARBA" id="ARBA00022441"/>
    </source>
</evidence>
<dbReference type="KEGG" id="dpp:DICPUDRAFT_99360"/>
<evidence type="ECO:0000256" key="4">
    <source>
        <dbReference type="SAM" id="Coils"/>
    </source>
</evidence>
<dbReference type="Gene3D" id="2.120.10.80">
    <property type="entry name" value="Kelch-type beta propeller"/>
    <property type="match status" value="2"/>
</dbReference>
<dbReference type="InterPro" id="IPR006652">
    <property type="entry name" value="Kelch_1"/>
</dbReference>
<keyword evidence="2" id="KW-0677">Repeat</keyword>
<dbReference type="InterPro" id="IPR015915">
    <property type="entry name" value="Kelch-typ_b-propeller"/>
</dbReference>
<dbReference type="Pfam" id="PF01344">
    <property type="entry name" value="Kelch_1"/>
    <property type="match status" value="1"/>
</dbReference>
<evidence type="ECO:0000256" key="5">
    <source>
        <dbReference type="SAM" id="MobiDB-lite"/>
    </source>
</evidence>
<evidence type="ECO:0000313" key="8">
    <source>
        <dbReference type="Proteomes" id="UP000001064"/>
    </source>
</evidence>
<dbReference type="VEuPathDB" id="AmoebaDB:DICPUDRAFT_99360"/>
<dbReference type="Pfam" id="PF24681">
    <property type="entry name" value="Kelch_KLHDC2_KLHL20_DRC7"/>
    <property type="match status" value="1"/>
</dbReference>
<evidence type="ECO:0000259" key="6">
    <source>
        <dbReference type="PROSITE" id="PS50089"/>
    </source>
</evidence>
<dbReference type="GO" id="GO:0008270">
    <property type="term" value="F:zinc ion binding"/>
    <property type="evidence" value="ECO:0007669"/>
    <property type="project" value="UniProtKB-KW"/>
</dbReference>
<feature type="coiled-coil region" evidence="4">
    <location>
        <begin position="443"/>
        <end position="540"/>
    </location>
</feature>
<name>F0ZYG9_DICPU</name>
<protein>
    <recommendedName>
        <fullName evidence="6">RING-type domain-containing protein</fullName>
    </recommendedName>
</protein>
<keyword evidence="3" id="KW-0862">Zinc</keyword>
<keyword evidence="8" id="KW-1185">Reference proteome</keyword>
<reference evidence="8" key="1">
    <citation type="journal article" date="2011" name="Genome Biol.">
        <title>Comparative genomics of the social amoebae Dictyostelium discoideum and Dictyostelium purpureum.</title>
        <authorList>
            <consortium name="US DOE Joint Genome Institute (JGI-PGF)"/>
            <person name="Sucgang R."/>
            <person name="Kuo A."/>
            <person name="Tian X."/>
            <person name="Salerno W."/>
            <person name="Parikh A."/>
            <person name="Feasley C.L."/>
            <person name="Dalin E."/>
            <person name="Tu H."/>
            <person name="Huang E."/>
            <person name="Barry K."/>
            <person name="Lindquist E."/>
            <person name="Shapiro H."/>
            <person name="Bruce D."/>
            <person name="Schmutz J."/>
            <person name="Salamov A."/>
            <person name="Fey P."/>
            <person name="Gaudet P."/>
            <person name="Anjard C."/>
            <person name="Babu M.M."/>
            <person name="Basu S."/>
            <person name="Bushmanova Y."/>
            <person name="van der Wel H."/>
            <person name="Katoh-Kurasawa M."/>
            <person name="Dinh C."/>
            <person name="Coutinho P.M."/>
            <person name="Saito T."/>
            <person name="Elias M."/>
            <person name="Schaap P."/>
            <person name="Kay R.R."/>
            <person name="Henrissat B."/>
            <person name="Eichinger L."/>
            <person name="Rivero F."/>
            <person name="Putnam N.H."/>
            <person name="West C.M."/>
            <person name="Loomis W.F."/>
            <person name="Chisholm R.L."/>
            <person name="Shaulsky G."/>
            <person name="Strassmann J.E."/>
            <person name="Queller D.C."/>
            <person name="Kuspa A."/>
            <person name="Grigoriev I.V."/>
        </authorList>
    </citation>
    <scope>NUCLEOTIDE SEQUENCE [LARGE SCALE GENOMIC DNA]</scope>
    <source>
        <strain evidence="8">QSDP1</strain>
    </source>
</reference>
<dbReference type="PROSITE" id="PS50089">
    <property type="entry name" value="ZF_RING_2"/>
    <property type="match status" value="1"/>
</dbReference>
<dbReference type="InterPro" id="IPR001841">
    <property type="entry name" value="Znf_RING"/>
</dbReference>